<dbReference type="AlphaFoldDB" id="W7MG02"/>
<name>W7MG02_GIBM7</name>
<dbReference type="KEGG" id="fvr:FVEG_15978"/>
<dbReference type="EMBL" id="DS022249">
    <property type="protein sequence ID" value="EWG46549.1"/>
    <property type="molecule type" value="Genomic_DNA"/>
</dbReference>
<keyword evidence="4" id="KW-1185">Reference proteome</keyword>
<gene>
    <name evidence="3" type="ORF">FVEG_15978</name>
</gene>
<dbReference type="OrthoDB" id="10315360at2759"/>
<sequence>MWDLQDLLLDHDTRREARLTYRQEEDYQIENRQGETFLDIQKNVNTERHKIDEEIKKAQDRFEKLKQEAADTLEKIEEMVRQRNELEVKCGTLIDLHAKENEIEMEILRERRYCEDESDRRALKEGIEELFDARPRKRHHDTSQDSSTPAKANSPDHLPCS</sequence>
<keyword evidence="1" id="KW-0175">Coiled coil</keyword>
<reference evidence="3 4" key="1">
    <citation type="journal article" date="2010" name="Nature">
        <title>Comparative genomics reveals mobile pathogenicity chromosomes in Fusarium.</title>
        <authorList>
            <person name="Ma L.J."/>
            <person name="van der Does H.C."/>
            <person name="Borkovich K.A."/>
            <person name="Coleman J.J."/>
            <person name="Daboussi M.J."/>
            <person name="Di Pietro A."/>
            <person name="Dufresne M."/>
            <person name="Freitag M."/>
            <person name="Grabherr M."/>
            <person name="Henrissat B."/>
            <person name="Houterman P.M."/>
            <person name="Kang S."/>
            <person name="Shim W.B."/>
            <person name="Woloshuk C."/>
            <person name="Xie X."/>
            <person name="Xu J.R."/>
            <person name="Antoniw J."/>
            <person name="Baker S.E."/>
            <person name="Bluhm B.H."/>
            <person name="Breakspear A."/>
            <person name="Brown D.W."/>
            <person name="Butchko R.A."/>
            <person name="Chapman S."/>
            <person name="Coulson R."/>
            <person name="Coutinho P.M."/>
            <person name="Danchin E.G."/>
            <person name="Diener A."/>
            <person name="Gale L.R."/>
            <person name="Gardiner D.M."/>
            <person name="Goff S."/>
            <person name="Hammond-Kosack K.E."/>
            <person name="Hilburn K."/>
            <person name="Hua-Van A."/>
            <person name="Jonkers W."/>
            <person name="Kazan K."/>
            <person name="Kodira C.D."/>
            <person name="Koehrsen M."/>
            <person name="Kumar L."/>
            <person name="Lee Y.H."/>
            <person name="Li L."/>
            <person name="Manners J.M."/>
            <person name="Miranda-Saavedra D."/>
            <person name="Mukherjee M."/>
            <person name="Park G."/>
            <person name="Park J."/>
            <person name="Park S.Y."/>
            <person name="Proctor R.H."/>
            <person name="Regev A."/>
            <person name="Ruiz-Roldan M.C."/>
            <person name="Sain D."/>
            <person name="Sakthikumar S."/>
            <person name="Sykes S."/>
            <person name="Schwartz D.C."/>
            <person name="Turgeon B.G."/>
            <person name="Wapinski I."/>
            <person name="Yoder O."/>
            <person name="Young S."/>
            <person name="Zeng Q."/>
            <person name="Zhou S."/>
            <person name="Galagan J."/>
            <person name="Cuomo C.A."/>
            <person name="Kistler H.C."/>
            <person name="Rep M."/>
        </authorList>
    </citation>
    <scope>NUCLEOTIDE SEQUENCE [LARGE SCALE GENOMIC DNA]</scope>
    <source>
        <strain evidence="4">M3125 / FGSC 7600</strain>
    </source>
</reference>
<dbReference type="VEuPathDB" id="FungiDB:FVEG_15978"/>
<proteinExistence type="predicted"/>
<organism evidence="3 4">
    <name type="scientific">Gibberella moniliformis (strain M3125 / FGSC 7600)</name>
    <name type="common">Maize ear and stalk rot fungus</name>
    <name type="synonym">Fusarium verticillioides</name>
    <dbReference type="NCBI Taxonomy" id="334819"/>
    <lineage>
        <taxon>Eukaryota</taxon>
        <taxon>Fungi</taxon>
        <taxon>Dikarya</taxon>
        <taxon>Ascomycota</taxon>
        <taxon>Pezizomycotina</taxon>
        <taxon>Sordariomycetes</taxon>
        <taxon>Hypocreomycetidae</taxon>
        <taxon>Hypocreales</taxon>
        <taxon>Nectriaceae</taxon>
        <taxon>Fusarium</taxon>
        <taxon>Fusarium fujikuroi species complex</taxon>
    </lineage>
</organism>
<protein>
    <submittedName>
        <fullName evidence="3">Uncharacterized protein</fullName>
    </submittedName>
</protein>
<accession>W7MG02</accession>
<evidence type="ECO:0000313" key="4">
    <source>
        <dbReference type="Proteomes" id="UP000009096"/>
    </source>
</evidence>
<dbReference type="GeneID" id="30072854"/>
<feature type="coiled-coil region" evidence="1">
    <location>
        <begin position="41"/>
        <end position="89"/>
    </location>
</feature>
<evidence type="ECO:0000313" key="3">
    <source>
        <dbReference type="EMBL" id="EWG46549.1"/>
    </source>
</evidence>
<evidence type="ECO:0000256" key="1">
    <source>
        <dbReference type="SAM" id="Coils"/>
    </source>
</evidence>
<feature type="region of interest" description="Disordered" evidence="2">
    <location>
        <begin position="126"/>
        <end position="161"/>
    </location>
</feature>
<dbReference type="RefSeq" id="XP_018752740.1">
    <property type="nucleotide sequence ID" value="XM_018905206.1"/>
</dbReference>
<dbReference type="EMBL" id="CM000584">
    <property type="protein sequence ID" value="EWG46549.1"/>
    <property type="molecule type" value="Genomic_DNA"/>
</dbReference>
<dbReference type="Proteomes" id="UP000009096">
    <property type="component" value="Chromosome 7"/>
</dbReference>
<evidence type="ECO:0000256" key="2">
    <source>
        <dbReference type="SAM" id="MobiDB-lite"/>
    </source>
</evidence>